<dbReference type="Pfam" id="PF13240">
    <property type="entry name" value="Zn_Ribbon_1"/>
    <property type="match status" value="1"/>
</dbReference>
<proteinExistence type="predicted"/>
<reference evidence="2 3" key="1">
    <citation type="submission" date="2019-08" db="EMBL/GenBank/DDBJ databases">
        <title>In-depth cultivation of the pig gut microbiome towards novel bacterial diversity and tailored functional studies.</title>
        <authorList>
            <person name="Wylensek D."/>
            <person name="Hitch T.C.A."/>
            <person name="Clavel T."/>
        </authorList>
    </citation>
    <scope>NUCLEOTIDE SEQUENCE [LARGE SCALE GENOMIC DNA]</scope>
    <source>
        <strain evidence="2 3">WCA-693-APC-MOT-I</strain>
    </source>
</reference>
<dbReference type="InterPro" id="IPR026870">
    <property type="entry name" value="Zinc_ribbon_dom"/>
</dbReference>
<dbReference type="AlphaFoldDB" id="A0A6L5XXY0"/>
<comment type="caution">
    <text evidence="2">The sequence shown here is derived from an EMBL/GenBank/DDBJ whole genome shotgun (WGS) entry which is preliminary data.</text>
</comment>
<feature type="domain" description="Zinc-ribbon" evidence="1">
    <location>
        <begin position="125"/>
        <end position="146"/>
    </location>
</feature>
<keyword evidence="3" id="KW-1185">Reference proteome</keyword>
<evidence type="ECO:0000313" key="2">
    <source>
        <dbReference type="EMBL" id="MSS63504.1"/>
    </source>
</evidence>
<accession>A0A6L5XXY0</accession>
<dbReference type="Proteomes" id="UP000482209">
    <property type="component" value="Unassembled WGS sequence"/>
</dbReference>
<dbReference type="Gene3D" id="4.10.1060.50">
    <property type="match status" value="1"/>
</dbReference>
<organism evidence="2 3">
    <name type="scientific">Velocimicrobium porci</name>
    <dbReference type="NCBI Taxonomy" id="2606634"/>
    <lineage>
        <taxon>Bacteria</taxon>
        <taxon>Bacillati</taxon>
        <taxon>Bacillota</taxon>
        <taxon>Clostridia</taxon>
        <taxon>Lachnospirales</taxon>
        <taxon>Lachnospiraceae</taxon>
        <taxon>Velocimicrobium</taxon>
    </lineage>
</organism>
<name>A0A6L5XXY0_9FIRM</name>
<evidence type="ECO:0000313" key="3">
    <source>
        <dbReference type="Proteomes" id="UP000482209"/>
    </source>
</evidence>
<dbReference type="InterPro" id="IPR038587">
    <property type="entry name" value="Ribosomal_eL40_sf"/>
</dbReference>
<protein>
    <submittedName>
        <fullName evidence="2">Zinc ribbon domain-containing protein</fullName>
    </submittedName>
</protein>
<dbReference type="EMBL" id="VUMT01000007">
    <property type="protein sequence ID" value="MSS63504.1"/>
    <property type="molecule type" value="Genomic_DNA"/>
</dbReference>
<sequence length="146" mass="16764">MVKNHKITINLCYYKRKISTKRRMSMDIFNKMGEELTNAGIGIAKVTKEMTENAKLHASITAEEAKIREQYRIIGEKYYKQCKNTEQEELLSEEYREAFDKIAISKWKINEAKETLADRKGSIICPECGARVAKEAVFCSKCGAKI</sequence>
<gene>
    <name evidence="2" type="ORF">FYJ58_06380</name>
</gene>
<evidence type="ECO:0000259" key="1">
    <source>
        <dbReference type="Pfam" id="PF13240"/>
    </source>
</evidence>